<dbReference type="AlphaFoldDB" id="A0A369T8U1"/>
<dbReference type="Gene3D" id="3.30.750.24">
    <property type="entry name" value="STAS domain"/>
    <property type="match status" value="1"/>
</dbReference>
<dbReference type="InterPro" id="IPR002645">
    <property type="entry name" value="STAS_dom"/>
</dbReference>
<dbReference type="PANTHER" id="PTHR33495">
    <property type="entry name" value="ANTI-SIGMA FACTOR ANTAGONIST TM_1081-RELATED-RELATED"/>
    <property type="match status" value="1"/>
</dbReference>
<reference evidence="4 5" key="1">
    <citation type="submission" date="2018-07" db="EMBL/GenBank/DDBJ databases">
        <title>Venubactetium sediminum gen. nov., sp. nov., isolated from a marine solar saltern.</title>
        <authorList>
            <person name="Wang S."/>
        </authorList>
    </citation>
    <scope>NUCLEOTIDE SEQUENCE [LARGE SCALE GENOMIC DNA]</scope>
    <source>
        <strain evidence="4 5">WD2A32</strain>
    </source>
</reference>
<dbReference type="NCBIfam" id="TIGR00377">
    <property type="entry name" value="ant_ant_sig"/>
    <property type="match status" value="1"/>
</dbReference>
<comment type="similarity">
    <text evidence="1 2">Belongs to the anti-sigma-factor antagonist family.</text>
</comment>
<protein>
    <recommendedName>
        <fullName evidence="2">Anti-sigma factor antagonist</fullName>
    </recommendedName>
</protein>
<evidence type="ECO:0000256" key="2">
    <source>
        <dbReference type="RuleBase" id="RU003749"/>
    </source>
</evidence>
<evidence type="ECO:0000313" key="4">
    <source>
        <dbReference type="EMBL" id="RDD60587.1"/>
    </source>
</evidence>
<dbReference type="InterPro" id="IPR003658">
    <property type="entry name" value="Anti-sigma_ant"/>
</dbReference>
<dbReference type="InterPro" id="IPR036513">
    <property type="entry name" value="STAS_dom_sf"/>
</dbReference>
<accession>A0A369T8U1</accession>
<dbReference type="SUPFAM" id="SSF52091">
    <property type="entry name" value="SpoIIaa-like"/>
    <property type="match status" value="1"/>
</dbReference>
<comment type="caution">
    <text evidence="4">The sequence shown here is derived from an EMBL/GenBank/DDBJ whole genome shotgun (WGS) entry which is preliminary data.</text>
</comment>
<dbReference type="GO" id="GO:0043856">
    <property type="term" value="F:anti-sigma factor antagonist activity"/>
    <property type="evidence" value="ECO:0007669"/>
    <property type="project" value="InterPro"/>
</dbReference>
<proteinExistence type="inferred from homology"/>
<dbReference type="Proteomes" id="UP000253941">
    <property type="component" value="Unassembled WGS sequence"/>
</dbReference>
<dbReference type="Pfam" id="PF01740">
    <property type="entry name" value="STAS"/>
    <property type="match status" value="1"/>
</dbReference>
<dbReference type="CDD" id="cd07043">
    <property type="entry name" value="STAS_anti-anti-sigma_factors"/>
    <property type="match status" value="1"/>
</dbReference>
<name>A0A369T8U1_9PROT</name>
<dbReference type="PANTHER" id="PTHR33495:SF2">
    <property type="entry name" value="ANTI-SIGMA FACTOR ANTAGONIST TM_1081-RELATED"/>
    <property type="match status" value="1"/>
</dbReference>
<sequence length="107" mass="11812">MQSERHGGVDVLHLAGEVDLEVSSQLRRTLLERVEGKRDLLIDLNGVSYIDSSGVASLIEAFQRARKDGLRFALARVPEGAMRVLKIAQLDRIFPILPDIDIGFGEA</sequence>
<evidence type="ECO:0000313" key="5">
    <source>
        <dbReference type="Proteomes" id="UP000253941"/>
    </source>
</evidence>
<dbReference type="PROSITE" id="PS50801">
    <property type="entry name" value="STAS"/>
    <property type="match status" value="1"/>
</dbReference>
<gene>
    <name evidence="4" type="ORF">DRB17_17330</name>
</gene>
<feature type="domain" description="STAS" evidence="3">
    <location>
        <begin position="1"/>
        <end position="107"/>
    </location>
</feature>
<evidence type="ECO:0000259" key="3">
    <source>
        <dbReference type="PROSITE" id="PS50801"/>
    </source>
</evidence>
<dbReference type="EMBL" id="QPMH01000024">
    <property type="protein sequence ID" value="RDD60587.1"/>
    <property type="molecule type" value="Genomic_DNA"/>
</dbReference>
<evidence type="ECO:0000256" key="1">
    <source>
        <dbReference type="ARBA" id="ARBA00009013"/>
    </source>
</evidence>
<keyword evidence="5" id="KW-1185">Reference proteome</keyword>
<organism evidence="4 5">
    <name type="scientific">Ferruginivarius sediminum</name>
    <dbReference type="NCBI Taxonomy" id="2661937"/>
    <lineage>
        <taxon>Bacteria</taxon>
        <taxon>Pseudomonadati</taxon>
        <taxon>Pseudomonadota</taxon>
        <taxon>Alphaproteobacteria</taxon>
        <taxon>Rhodospirillales</taxon>
        <taxon>Rhodospirillaceae</taxon>
        <taxon>Ferruginivarius</taxon>
    </lineage>
</organism>